<evidence type="ECO:0008006" key="4">
    <source>
        <dbReference type="Google" id="ProtNLM"/>
    </source>
</evidence>
<feature type="region of interest" description="Disordered" evidence="1">
    <location>
        <begin position="1"/>
        <end position="24"/>
    </location>
</feature>
<comment type="caution">
    <text evidence="2">The sequence shown here is derived from an EMBL/GenBank/DDBJ whole genome shotgun (WGS) entry which is preliminary data.</text>
</comment>
<accession>A0A2U2J478</accession>
<sequence>MDEARKSGSQEEPADAVTTGRRETQRARVQLAAALVGTTREYPVTLRNISCTGAMVEGADLPPKGWTVALKRGDMDELGDVVWARAGFCGIHFFDPIPYGKVLELAALPPEARQEKTPSLYVAPAGRDDRLSAEEWARAKLRASRMGR</sequence>
<gene>
    <name evidence="2" type="ORF">DF286_09795</name>
</gene>
<reference evidence="2 3" key="1">
    <citation type="submission" date="2018-05" db="EMBL/GenBank/DDBJ databases">
        <title>Genome of Sphingosinicella humi QZX222.</title>
        <authorList>
            <person name="Qiao Z."/>
            <person name="Wang G."/>
        </authorList>
    </citation>
    <scope>NUCLEOTIDE SEQUENCE [LARGE SCALE GENOMIC DNA]</scope>
    <source>
        <strain evidence="2 3">QZX222</strain>
    </source>
</reference>
<dbReference type="OrthoDB" id="7505938at2"/>
<evidence type="ECO:0000313" key="2">
    <source>
        <dbReference type="EMBL" id="PWG03122.1"/>
    </source>
</evidence>
<proteinExistence type="predicted"/>
<keyword evidence="3" id="KW-1185">Reference proteome</keyword>
<dbReference type="EMBL" id="QFFF01000001">
    <property type="protein sequence ID" value="PWG03122.1"/>
    <property type="molecule type" value="Genomic_DNA"/>
</dbReference>
<evidence type="ECO:0000256" key="1">
    <source>
        <dbReference type="SAM" id="MobiDB-lite"/>
    </source>
</evidence>
<dbReference type="RefSeq" id="WP_109271260.1">
    <property type="nucleotide sequence ID" value="NZ_QFFF01000001.1"/>
</dbReference>
<dbReference type="Proteomes" id="UP000245916">
    <property type="component" value="Unassembled WGS sequence"/>
</dbReference>
<evidence type="ECO:0000313" key="3">
    <source>
        <dbReference type="Proteomes" id="UP000245916"/>
    </source>
</evidence>
<dbReference type="SUPFAM" id="SSF141371">
    <property type="entry name" value="PilZ domain-like"/>
    <property type="match status" value="1"/>
</dbReference>
<name>A0A2U2J478_9SPHN</name>
<dbReference type="AlphaFoldDB" id="A0A2U2J478"/>
<protein>
    <recommendedName>
        <fullName evidence="4">PilZ domain-containing protein</fullName>
    </recommendedName>
</protein>
<organism evidence="2 3">
    <name type="scientific">Allosphingosinicella humi</name>
    <dbReference type="NCBI Taxonomy" id="2068657"/>
    <lineage>
        <taxon>Bacteria</taxon>
        <taxon>Pseudomonadati</taxon>
        <taxon>Pseudomonadota</taxon>
        <taxon>Alphaproteobacteria</taxon>
        <taxon>Sphingomonadales</taxon>
        <taxon>Sphingomonadaceae</taxon>
        <taxon>Allosphingosinicella</taxon>
    </lineage>
</organism>